<dbReference type="KEGG" id="bsa:Bacsa_0725"/>
<dbReference type="EMBL" id="CP002530">
    <property type="protein sequence ID" value="ADY35319.1"/>
    <property type="molecule type" value="Genomic_DNA"/>
</dbReference>
<dbReference type="AlphaFoldDB" id="F0R1J6"/>
<protein>
    <submittedName>
        <fullName evidence="1">Uncharacterized protein</fullName>
    </submittedName>
</protein>
<gene>
    <name evidence="1" type="ordered locus">Bacsa_0725</name>
</gene>
<accession>F0R1J6</accession>
<dbReference type="Proteomes" id="UP000007486">
    <property type="component" value="Chromosome"/>
</dbReference>
<evidence type="ECO:0000313" key="2">
    <source>
        <dbReference type="Proteomes" id="UP000007486"/>
    </source>
</evidence>
<dbReference type="HOGENOM" id="CLU_3247511_0_0_10"/>
<organism evidence="1 2">
    <name type="scientific">Phocaeicola salanitronis (strain DSM 18170 / JCM 13657 / CCUG 60908 / BL78)</name>
    <name type="common">Bacteroides salanitronis</name>
    <dbReference type="NCBI Taxonomy" id="667015"/>
    <lineage>
        <taxon>Bacteria</taxon>
        <taxon>Pseudomonadati</taxon>
        <taxon>Bacteroidota</taxon>
        <taxon>Bacteroidia</taxon>
        <taxon>Bacteroidales</taxon>
        <taxon>Bacteroidaceae</taxon>
        <taxon>Phocaeicola</taxon>
    </lineage>
</organism>
<sequence length="42" mass="4897">MYQELSYTINLSYKALPEDLLVQVSPTICCYNPELQTIQLLF</sequence>
<keyword evidence="2" id="KW-1185">Reference proteome</keyword>
<name>F0R1J6_PHOSB</name>
<reference evidence="1 2" key="1">
    <citation type="journal article" date="2011" name="Stand. Genomic Sci.">
        <title>Complete genome sequence of Bacteroides salanitronis type strain (BL78).</title>
        <authorList>
            <person name="Gronow S."/>
            <person name="Held B."/>
            <person name="Lucas S."/>
            <person name="Lapidus A."/>
            <person name="Del Rio T.G."/>
            <person name="Nolan M."/>
            <person name="Tice H."/>
            <person name="Deshpande S."/>
            <person name="Cheng J.F."/>
            <person name="Pitluck S."/>
            <person name="Liolios K."/>
            <person name="Pagani I."/>
            <person name="Ivanova N."/>
            <person name="Mavromatis K."/>
            <person name="Pati A."/>
            <person name="Tapia R."/>
            <person name="Han C."/>
            <person name="Goodwin L."/>
            <person name="Chen A."/>
            <person name="Palaniappan K."/>
            <person name="Land M."/>
            <person name="Hauser L."/>
            <person name="Chang Y.J."/>
            <person name="Jeffries C.D."/>
            <person name="Brambilla E.M."/>
            <person name="Rohde M."/>
            <person name="Goker M."/>
            <person name="Detter J.C."/>
            <person name="Woyke T."/>
            <person name="Bristow J."/>
            <person name="Markowitz V."/>
            <person name="Hugenholtz P."/>
            <person name="Kyrpides N.C."/>
            <person name="Klenk H.P."/>
            <person name="Eisen J.A."/>
        </authorList>
    </citation>
    <scope>NUCLEOTIDE SEQUENCE [LARGE SCALE GENOMIC DNA]</scope>
    <source>
        <strain evidence="1 2">DSM 18170</strain>
    </source>
</reference>
<evidence type="ECO:0000313" key="1">
    <source>
        <dbReference type="EMBL" id="ADY35319.1"/>
    </source>
</evidence>
<proteinExistence type="predicted"/>